<dbReference type="EMBL" id="SJPN01000005">
    <property type="protein sequence ID" value="TWU00883.1"/>
    <property type="molecule type" value="Genomic_DNA"/>
</dbReference>
<dbReference type="Pfam" id="PF05685">
    <property type="entry name" value="Uma2"/>
    <property type="match status" value="1"/>
</dbReference>
<reference evidence="2 3" key="1">
    <citation type="submission" date="2019-02" db="EMBL/GenBank/DDBJ databases">
        <title>Deep-cultivation of Planctomycetes and their phenomic and genomic characterization uncovers novel biology.</title>
        <authorList>
            <person name="Wiegand S."/>
            <person name="Jogler M."/>
            <person name="Boedeker C."/>
            <person name="Pinto D."/>
            <person name="Vollmers J."/>
            <person name="Rivas-Marin E."/>
            <person name="Kohn T."/>
            <person name="Peeters S.H."/>
            <person name="Heuer A."/>
            <person name="Rast P."/>
            <person name="Oberbeckmann S."/>
            <person name="Bunk B."/>
            <person name="Jeske O."/>
            <person name="Meyerdierks A."/>
            <person name="Storesund J.E."/>
            <person name="Kallscheuer N."/>
            <person name="Luecker S."/>
            <person name="Lage O.M."/>
            <person name="Pohl T."/>
            <person name="Merkel B.J."/>
            <person name="Hornburger P."/>
            <person name="Mueller R.-W."/>
            <person name="Bruemmer F."/>
            <person name="Labrenz M."/>
            <person name="Spormann A.M."/>
            <person name="Op Den Camp H."/>
            <person name="Overmann J."/>
            <person name="Amann R."/>
            <person name="Jetten M.S.M."/>
            <person name="Mascher T."/>
            <person name="Medema M.H."/>
            <person name="Devos D.P."/>
            <person name="Kaster A.-K."/>
            <person name="Ovreas L."/>
            <person name="Rohde M."/>
            <person name="Galperin M.Y."/>
            <person name="Jogler C."/>
        </authorList>
    </citation>
    <scope>NUCLEOTIDE SEQUENCE [LARGE SCALE GENOMIC DNA]</scope>
    <source>
        <strain evidence="2 3">Pla52n</strain>
    </source>
</reference>
<dbReference type="Proteomes" id="UP000320176">
    <property type="component" value="Unassembled WGS sequence"/>
</dbReference>
<name>A0A5C6ALI1_9BACT</name>
<dbReference type="OrthoDB" id="9789502at2"/>
<keyword evidence="3" id="KW-1185">Reference proteome</keyword>
<protein>
    <recommendedName>
        <fullName evidence="1">Putative restriction endonuclease domain-containing protein</fullName>
    </recommendedName>
</protein>
<dbReference type="AlphaFoldDB" id="A0A5C6ALI1"/>
<dbReference type="PANTHER" id="PTHR35400">
    <property type="entry name" value="SLR1083 PROTEIN"/>
    <property type="match status" value="1"/>
</dbReference>
<gene>
    <name evidence="2" type="ORF">Pla52n_42520</name>
</gene>
<accession>A0A5C6ALI1</accession>
<comment type="caution">
    <text evidence="2">The sequence shown here is derived from an EMBL/GenBank/DDBJ whole genome shotgun (WGS) entry which is preliminary data.</text>
</comment>
<dbReference type="Gene3D" id="3.90.1570.10">
    <property type="entry name" value="tt1808, chain A"/>
    <property type="match status" value="1"/>
</dbReference>
<dbReference type="InterPro" id="IPR011335">
    <property type="entry name" value="Restrct_endonuc-II-like"/>
</dbReference>
<dbReference type="InterPro" id="IPR012296">
    <property type="entry name" value="Nuclease_put_TT1808"/>
</dbReference>
<evidence type="ECO:0000259" key="1">
    <source>
        <dbReference type="Pfam" id="PF05685"/>
    </source>
</evidence>
<evidence type="ECO:0000313" key="2">
    <source>
        <dbReference type="EMBL" id="TWU00883.1"/>
    </source>
</evidence>
<dbReference type="SUPFAM" id="SSF52980">
    <property type="entry name" value="Restriction endonuclease-like"/>
    <property type="match status" value="1"/>
</dbReference>
<dbReference type="PANTHER" id="PTHR35400:SF3">
    <property type="entry name" value="SLL1072 PROTEIN"/>
    <property type="match status" value="1"/>
</dbReference>
<dbReference type="RefSeq" id="WP_146521427.1">
    <property type="nucleotide sequence ID" value="NZ_CP151726.1"/>
</dbReference>
<dbReference type="InterPro" id="IPR008538">
    <property type="entry name" value="Uma2"/>
</dbReference>
<dbReference type="CDD" id="cd06260">
    <property type="entry name" value="DUF820-like"/>
    <property type="match status" value="1"/>
</dbReference>
<sequence>MHSGEPALAMSNNLLKLSAAEYDQMIAKGAFDGINRRIEMIRGELREMNPAGPLHCDYVNFLNRWSTSVTLQSNLVIQVQSGIDLQDSRPEPDITWLKPGRYSKKHPGADDILLLIEVADSSVDADLGEKARLYAEHRIVEYWVVDIAAKCVHSHRDSNGREYATYQVVDAGGEIAPSCQPEIALKLPELFVG</sequence>
<evidence type="ECO:0000313" key="3">
    <source>
        <dbReference type="Proteomes" id="UP000320176"/>
    </source>
</evidence>
<proteinExistence type="predicted"/>
<feature type="domain" description="Putative restriction endonuclease" evidence="1">
    <location>
        <begin position="20"/>
        <end position="183"/>
    </location>
</feature>
<organism evidence="2 3">
    <name type="scientific">Stieleria varia</name>
    <dbReference type="NCBI Taxonomy" id="2528005"/>
    <lineage>
        <taxon>Bacteria</taxon>
        <taxon>Pseudomonadati</taxon>
        <taxon>Planctomycetota</taxon>
        <taxon>Planctomycetia</taxon>
        <taxon>Pirellulales</taxon>
        <taxon>Pirellulaceae</taxon>
        <taxon>Stieleria</taxon>
    </lineage>
</organism>